<protein>
    <recommendedName>
        <fullName evidence="11">L-serine deaminase</fullName>
    </recommendedName>
</protein>
<dbReference type="OrthoDB" id="9813137at2"/>
<dbReference type="InterPro" id="IPR029009">
    <property type="entry name" value="ASB_dom_sf"/>
</dbReference>
<keyword evidence="7 11" id="KW-0408">Iron</keyword>
<comment type="cofactor">
    <cofactor evidence="1 12">
        <name>[4Fe-4S] cluster</name>
        <dbReference type="ChEBI" id="CHEBI:49883"/>
    </cofactor>
</comment>
<dbReference type="InterPro" id="IPR004643">
    <property type="entry name" value="Fe-S_L-Ser_bsu"/>
</dbReference>
<accession>H3NP75</accession>
<dbReference type="GO" id="GO:0046872">
    <property type="term" value="F:metal ion binding"/>
    <property type="evidence" value="ECO:0007669"/>
    <property type="project" value="UniProtKB-UniRule"/>
</dbReference>
<keyword evidence="5 11" id="KW-0004">4Fe-4S</keyword>
<proteinExistence type="inferred from homology"/>
<dbReference type="PANTHER" id="PTHR30182:SF12">
    <property type="entry name" value="L-SERINE DEHYDRATASE, BETA CHAIN-RELATED"/>
    <property type="match status" value="1"/>
</dbReference>
<feature type="domain" description="ACT" evidence="13">
    <location>
        <begin position="147"/>
        <end position="220"/>
    </location>
</feature>
<dbReference type="InterPro" id="IPR045865">
    <property type="entry name" value="ACT-like_dom_sf"/>
</dbReference>
<evidence type="ECO:0000313" key="14">
    <source>
        <dbReference type="EMBL" id="EHR33537.1"/>
    </source>
</evidence>
<evidence type="ECO:0000256" key="1">
    <source>
        <dbReference type="ARBA" id="ARBA00001966"/>
    </source>
</evidence>
<evidence type="ECO:0000256" key="5">
    <source>
        <dbReference type="ARBA" id="ARBA00022485"/>
    </source>
</evidence>
<evidence type="ECO:0000256" key="10">
    <source>
        <dbReference type="ARBA" id="ARBA00049406"/>
    </source>
</evidence>
<reference evidence="14 15" key="1">
    <citation type="submission" date="2012-01" db="EMBL/GenBank/DDBJ databases">
        <title>The Genome Sequence of Helcococcus kunzii ATCC 51366.</title>
        <authorList>
            <consortium name="The Broad Institute Genome Sequencing Platform"/>
            <person name="Earl A."/>
            <person name="Ward D."/>
            <person name="Feldgarden M."/>
            <person name="Gevers D."/>
            <person name="Huys G."/>
            <person name="Young S.K."/>
            <person name="Zeng Q."/>
            <person name="Gargeya S."/>
            <person name="Fitzgerald M."/>
            <person name="Haas B."/>
            <person name="Abouelleil A."/>
            <person name="Alvarado L."/>
            <person name="Arachchi H.M."/>
            <person name="Berlin A."/>
            <person name="Chapman S.B."/>
            <person name="Gearin G."/>
            <person name="Goldberg J."/>
            <person name="Griggs A."/>
            <person name="Gujja S."/>
            <person name="Hansen M."/>
            <person name="Heiman D."/>
            <person name="Howarth C."/>
            <person name="Larimer J."/>
            <person name="Lui A."/>
            <person name="MacDonald P.J.P."/>
            <person name="McCowen C."/>
            <person name="Montmayeur A."/>
            <person name="Murphy C."/>
            <person name="Neiman D."/>
            <person name="Pearson M."/>
            <person name="Priest M."/>
            <person name="Roberts A."/>
            <person name="Saif S."/>
            <person name="Shea T."/>
            <person name="Sisk P."/>
            <person name="Stolte C."/>
            <person name="Sykes S."/>
            <person name="Wortman J."/>
            <person name="Nusbaum C."/>
            <person name="Birren B."/>
        </authorList>
    </citation>
    <scope>NUCLEOTIDE SEQUENCE [LARGE SCALE GENOMIC DNA]</scope>
    <source>
        <strain evidence="14 15">ATCC 51366</strain>
    </source>
</reference>
<dbReference type="Proteomes" id="UP000004191">
    <property type="component" value="Unassembled WGS sequence"/>
</dbReference>
<dbReference type="PIRSF" id="PIRSF036692">
    <property type="entry name" value="SDH_B"/>
    <property type="match status" value="1"/>
</dbReference>
<evidence type="ECO:0000256" key="2">
    <source>
        <dbReference type="ARBA" id="ARBA00004742"/>
    </source>
</evidence>
<keyword evidence="4 11" id="KW-0312">Gluconeogenesis</keyword>
<evidence type="ECO:0000256" key="3">
    <source>
        <dbReference type="ARBA" id="ARBA00008636"/>
    </source>
</evidence>
<dbReference type="GO" id="GO:0003941">
    <property type="term" value="F:L-serine ammonia-lyase activity"/>
    <property type="evidence" value="ECO:0007669"/>
    <property type="project" value="UniProtKB-UniRule"/>
</dbReference>
<evidence type="ECO:0000256" key="11">
    <source>
        <dbReference type="PIRNR" id="PIRNR036692"/>
    </source>
</evidence>
<dbReference type="NCBIfam" id="TIGR00719">
    <property type="entry name" value="sda_beta"/>
    <property type="match status" value="1"/>
</dbReference>
<dbReference type="GeneID" id="96999121"/>
<gene>
    <name evidence="14" type="ORF">HMPREF9709_01136</name>
</gene>
<dbReference type="eggNOG" id="COG1760">
    <property type="taxonomic scope" value="Bacteria"/>
</dbReference>
<evidence type="ECO:0000256" key="6">
    <source>
        <dbReference type="ARBA" id="ARBA00022723"/>
    </source>
</evidence>
<dbReference type="GO" id="GO:0051539">
    <property type="term" value="F:4 iron, 4 sulfur cluster binding"/>
    <property type="evidence" value="ECO:0007669"/>
    <property type="project" value="UniProtKB-UniRule"/>
</dbReference>
<dbReference type="AlphaFoldDB" id="H3NP75"/>
<comment type="caution">
    <text evidence="14">The sequence shown here is derived from an EMBL/GenBank/DDBJ whole genome shotgun (WGS) entry which is preliminary data.</text>
</comment>
<evidence type="ECO:0000256" key="12">
    <source>
        <dbReference type="RuleBase" id="RU366059"/>
    </source>
</evidence>
<dbReference type="InterPro" id="IPR051318">
    <property type="entry name" value="Fe-S_L-Ser"/>
</dbReference>
<dbReference type="SUPFAM" id="SSF143548">
    <property type="entry name" value="Serine metabolism enzymes domain"/>
    <property type="match status" value="1"/>
</dbReference>
<dbReference type="PATRIC" id="fig|883114.3.peg.1126"/>
<dbReference type="Gene3D" id="3.30.1330.90">
    <property type="entry name" value="D-3-phosphoglycerate dehydrogenase, domain 3"/>
    <property type="match status" value="1"/>
</dbReference>
<evidence type="ECO:0000256" key="7">
    <source>
        <dbReference type="ARBA" id="ARBA00023004"/>
    </source>
</evidence>
<keyword evidence="9 11" id="KW-0456">Lyase</keyword>
<dbReference type="Pfam" id="PF03315">
    <property type="entry name" value="SDH_beta"/>
    <property type="match status" value="1"/>
</dbReference>
<dbReference type="GO" id="GO:0006094">
    <property type="term" value="P:gluconeogenesis"/>
    <property type="evidence" value="ECO:0007669"/>
    <property type="project" value="UniProtKB-UniRule"/>
</dbReference>
<dbReference type="Gene3D" id="3.30.70.260">
    <property type="match status" value="1"/>
</dbReference>
<comment type="catalytic activity">
    <reaction evidence="10 11 12">
        <text>L-serine = pyruvate + NH4(+)</text>
        <dbReference type="Rhea" id="RHEA:19169"/>
        <dbReference type="ChEBI" id="CHEBI:15361"/>
        <dbReference type="ChEBI" id="CHEBI:28938"/>
        <dbReference type="ChEBI" id="CHEBI:33384"/>
        <dbReference type="EC" id="4.3.1.17"/>
    </reaction>
</comment>
<dbReference type="HOGENOM" id="CLU_086592_0_0_9"/>
<organism evidence="14 15">
    <name type="scientific">Helcococcus kunzii ATCC 51366</name>
    <dbReference type="NCBI Taxonomy" id="883114"/>
    <lineage>
        <taxon>Bacteria</taxon>
        <taxon>Bacillati</taxon>
        <taxon>Bacillota</taxon>
        <taxon>Tissierellia</taxon>
        <taxon>Tissierellales</taxon>
        <taxon>Peptoniphilaceae</taxon>
        <taxon>Helcococcus</taxon>
    </lineage>
</organism>
<dbReference type="UniPathway" id="UPA00138"/>
<evidence type="ECO:0000256" key="4">
    <source>
        <dbReference type="ARBA" id="ARBA00022432"/>
    </source>
</evidence>
<dbReference type="PROSITE" id="PS51671">
    <property type="entry name" value="ACT"/>
    <property type="match status" value="1"/>
</dbReference>
<dbReference type="RefSeq" id="WP_005398650.1">
    <property type="nucleotide sequence ID" value="NZ_JH601088.1"/>
</dbReference>
<evidence type="ECO:0000256" key="8">
    <source>
        <dbReference type="ARBA" id="ARBA00023014"/>
    </source>
</evidence>
<dbReference type="InterPro" id="IPR054480">
    <property type="entry name" value="AHAS_small-like_ACT"/>
</dbReference>
<dbReference type="EMBL" id="AGEI01000022">
    <property type="protein sequence ID" value="EHR33537.1"/>
    <property type="molecule type" value="Genomic_DNA"/>
</dbReference>
<keyword evidence="8 11" id="KW-0411">Iron-sulfur</keyword>
<evidence type="ECO:0000256" key="9">
    <source>
        <dbReference type="ARBA" id="ARBA00023239"/>
    </source>
</evidence>
<dbReference type="Pfam" id="PF22629">
    <property type="entry name" value="ACT_AHAS_ss"/>
    <property type="match status" value="1"/>
</dbReference>
<dbReference type="InterPro" id="IPR002912">
    <property type="entry name" value="ACT_dom"/>
</dbReference>
<comment type="similarity">
    <text evidence="3 11 12">Belongs to the iron-sulfur dependent L-serine dehydratase family.</text>
</comment>
<evidence type="ECO:0000313" key="15">
    <source>
        <dbReference type="Proteomes" id="UP000004191"/>
    </source>
</evidence>
<dbReference type="SUPFAM" id="SSF55021">
    <property type="entry name" value="ACT-like"/>
    <property type="match status" value="1"/>
</dbReference>
<keyword evidence="15" id="KW-1185">Reference proteome</keyword>
<comment type="pathway">
    <text evidence="2 11">Carbohydrate biosynthesis; gluconeogenesis.</text>
</comment>
<evidence type="ECO:0000259" key="13">
    <source>
        <dbReference type="PROSITE" id="PS51671"/>
    </source>
</evidence>
<sequence>MNIFNIIGPRMIGPSSSHTAGAVRIGNVAHKIMQGAKPIEVKFELAGSFKATYKGHGTDKALIAGLLGYETDDAEIRDIFEIADKEGLKYEFVGIDLENAHPNTAIIHFLCENGQQGCVRGASIGGGNIRIESINGMNFPMTTDNPTILVVHNDRPGVIARVTSLLSDRYSDANICNITLERDKKGGIAIMKVELDEPTSKYIEYEIGALDDVLNVVVIE</sequence>
<dbReference type="PANTHER" id="PTHR30182">
    <property type="entry name" value="L-SERINE DEHYDRATASE"/>
    <property type="match status" value="1"/>
</dbReference>
<dbReference type="InterPro" id="IPR005131">
    <property type="entry name" value="Ser_deHydtase_bsu"/>
</dbReference>
<name>H3NP75_9FIRM</name>
<keyword evidence="6 11" id="KW-0479">Metal-binding</keyword>
<dbReference type="STRING" id="883114.HMPREF9709_01136"/>